<sequence>MNQDEKLSIIKDILLTDEREFTSSIEKKIKSLEKTINEKEKLSGKVDPIIDDKLNNFIKEIPKTLGPTITKTLKEEIKNSQDAVVEALFPIIGKMIKRYIQHEMKLLSDKINTQVNNTFSFKGIFRKAKSKASGVNESDLILQELSNTKIEQVIIIEKGSGIVLAEFSKNITTDEDMVAGMLTAIKSFVEDAFKKESQNLQHIDYDLYHIHLQNFSSFYIAVVISGAYNIIYQDKLEDKILDFTSKQKVSDILNNKTLINQKLEDFFNDDSI</sequence>
<evidence type="ECO:0000313" key="1">
    <source>
        <dbReference type="EMBL" id="SFD17080.1"/>
    </source>
</evidence>
<organism evidence="1 2">
    <name type="scientific">Algibacter pectinivorans</name>
    <dbReference type="NCBI Taxonomy" id="870482"/>
    <lineage>
        <taxon>Bacteria</taxon>
        <taxon>Pseudomonadati</taxon>
        <taxon>Bacteroidota</taxon>
        <taxon>Flavobacteriia</taxon>
        <taxon>Flavobacteriales</taxon>
        <taxon>Flavobacteriaceae</taxon>
        <taxon>Algibacter</taxon>
    </lineage>
</organism>
<dbReference type="EMBL" id="FOMI01000005">
    <property type="protein sequence ID" value="SFD17080.1"/>
    <property type="molecule type" value="Genomic_DNA"/>
</dbReference>
<evidence type="ECO:0000313" key="2">
    <source>
        <dbReference type="Proteomes" id="UP000199439"/>
    </source>
</evidence>
<reference evidence="2" key="1">
    <citation type="submission" date="2016-10" db="EMBL/GenBank/DDBJ databases">
        <authorList>
            <person name="Varghese N."/>
            <person name="Submissions S."/>
        </authorList>
    </citation>
    <scope>NUCLEOTIDE SEQUENCE [LARGE SCALE GENOMIC DNA]</scope>
    <source>
        <strain evidence="2">DSM 25730</strain>
    </source>
</reference>
<dbReference type="STRING" id="870482.SAMN04487987_105188"/>
<dbReference type="RefSeq" id="WP_092851562.1">
    <property type="nucleotide sequence ID" value="NZ_FOMI01000005.1"/>
</dbReference>
<gene>
    <name evidence="1" type="ORF">SAMN04487987_105188</name>
</gene>
<dbReference type="OrthoDB" id="5347798at2"/>
<dbReference type="Proteomes" id="UP000199439">
    <property type="component" value="Unassembled WGS sequence"/>
</dbReference>
<evidence type="ECO:0008006" key="3">
    <source>
        <dbReference type="Google" id="ProtNLM"/>
    </source>
</evidence>
<proteinExistence type="predicted"/>
<keyword evidence="2" id="KW-1185">Reference proteome</keyword>
<name>A0A1I1QG38_9FLAO</name>
<accession>A0A1I1QG38</accession>
<protein>
    <recommendedName>
        <fullName evidence="3">Cell envelope biogenesis protein OmpA</fullName>
    </recommendedName>
</protein>
<dbReference type="AlphaFoldDB" id="A0A1I1QG38"/>